<name>A0A4Z0WDG4_9GAMM</name>
<protein>
    <submittedName>
        <fullName evidence="9">Molybdenum cofactor guanylyltransferase</fullName>
    </submittedName>
</protein>
<sequence>MMISVKTWLLSSRRRWATRRLPMGCMSGIPELPGIWPCWADRLAVDSMQIKSHEWVGIVLAGGRSRRMGQPKAQLPWPGAAGTHSWQDHAVTCLQQVCAHVRVSGAAELPDLHPGQPGPLAGIAAALTAFPGQHCLFLPVDMPRVTRADLTALQAVDTAHAAYRDSLFPLALYSTPDCLHRVQARLSAQTPQARSVKALVADLGAELSWLNAAEPQRLCNINTPEDLKTLAQLQD</sequence>
<evidence type="ECO:0000313" key="10">
    <source>
        <dbReference type="Proteomes" id="UP000297475"/>
    </source>
</evidence>
<evidence type="ECO:0000256" key="2">
    <source>
        <dbReference type="ARBA" id="ARBA00022679"/>
    </source>
</evidence>
<evidence type="ECO:0000313" key="9">
    <source>
        <dbReference type="EMBL" id="TGG92769.1"/>
    </source>
</evidence>
<gene>
    <name evidence="9" type="ORF">E4656_11590</name>
</gene>
<evidence type="ECO:0000256" key="1">
    <source>
        <dbReference type="ARBA" id="ARBA00022490"/>
    </source>
</evidence>
<dbReference type="Proteomes" id="UP000297475">
    <property type="component" value="Unassembled WGS sequence"/>
</dbReference>
<dbReference type="GO" id="GO:0046872">
    <property type="term" value="F:metal ion binding"/>
    <property type="evidence" value="ECO:0007669"/>
    <property type="project" value="UniProtKB-KW"/>
</dbReference>
<keyword evidence="2 9" id="KW-0808">Transferase</keyword>
<keyword evidence="7" id="KW-0501">Molybdenum cofactor biosynthesis</keyword>
<dbReference type="AlphaFoldDB" id="A0A4Z0WDG4"/>
<dbReference type="EMBL" id="SRMF01000004">
    <property type="protein sequence ID" value="TGG92769.1"/>
    <property type="molecule type" value="Genomic_DNA"/>
</dbReference>
<evidence type="ECO:0000256" key="3">
    <source>
        <dbReference type="ARBA" id="ARBA00022723"/>
    </source>
</evidence>
<dbReference type="PANTHER" id="PTHR19136:SF81">
    <property type="entry name" value="MOLYBDENUM COFACTOR GUANYLYLTRANSFERASE"/>
    <property type="match status" value="1"/>
</dbReference>
<proteinExistence type="predicted"/>
<keyword evidence="5" id="KW-0460">Magnesium</keyword>
<accession>A0A4Z0WDG4</accession>
<keyword evidence="3" id="KW-0479">Metal-binding</keyword>
<dbReference type="Pfam" id="PF12804">
    <property type="entry name" value="NTP_transf_3"/>
    <property type="match status" value="1"/>
</dbReference>
<evidence type="ECO:0000256" key="7">
    <source>
        <dbReference type="ARBA" id="ARBA00023150"/>
    </source>
</evidence>
<keyword evidence="10" id="KW-1185">Reference proteome</keyword>
<evidence type="ECO:0000256" key="6">
    <source>
        <dbReference type="ARBA" id="ARBA00023134"/>
    </source>
</evidence>
<dbReference type="OrthoDB" id="9788394at2"/>
<evidence type="ECO:0000256" key="4">
    <source>
        <dbReference type="ARBA" id="ARBA00022741"/>
    </source>
</evidence>
<dbReference type="SUPFAM" id="SSF53448">
    <property type="entry name" value="Nucleotide-diphospho-sugar transferases"/>
    <property type="match status" value="1"/>
</dbReference>
<evidence type="ECO:0000256" key="5">
    <source>
        <dbReference type="ARBA" id="ARBA00022842"/>
    </source>
</evidence>
<reference evidence="9 10" key="1">
    <citation type="submission" date="2019-04" db="EMBL/GenBank/DDBJ databases">
        <title>Natronospirillum operosus gen. nov., sp. nov., a haloalkaliphilic satellite isolated from decaying biomass of laboratory culture of cyanobacterium Geitlerinema sp. and proposal of Natronospirillaceae fam. nov. and Saccharospirillaceae fam. nov.</title>
        <authorList>
            <person name="Kevbrin V."/>
            <person name="Boltyanskaya Y."/>
            <person name="Koziaeva V."/>
            <person name="Grouzdev D.S."/>
            <person name="Park M."/>
            <person name="Cho J."/>
        </authorList>
    </citation>
    <scope>NUCLEOTIDE SEQUENCE [LARGE SCALE GENOMIC DNA]</scope>
    <source>
        <strain evidence="9 10">G-116</strain>
    </source>
</reference>
<keyword evidence="4" id="KW-0547">Nucleotide-binding</keyword>
<keyword evidence="1" id="KW-0963">Cytoplasm</keyword>
<dbReference type="GO" id="GO:0016779">
    <property type="term" value="F:nucleotidyltransferase activity"/>
    <property type="evidence" value="ECO:0007669"/>
    <property type="project" value="UniProtKB-KW"/>
</dbReference>
<dbReference type="InterPro" id="IPR013482">
    <property type="entry name" value="Molybde_CF_guanTrfase"/>
</dbReference>
<dbReference type="GO" id="GO:0005525">
    <property type="term" value="F:GTP binding"/>
    <property type="evidence" value="ECO:0007669"/>
    <property type="project" value="UniProtKB-KW"/>
</dbReference>
<dbReference type="CDD" id="cd02503">
    <property type="entry name" value="MobA"/>
    <property type="match status" value="1"/>
</dbReference>
<organism evidence="9 10">
    <name type="scientific">Natronospirillum operosum</name>
    <dbReference type="NCBI Taxonomy" id="2759953"/>
    <lineage>
        <taxon>Bacteria</taxon>
        <taxon>Pseudomonadati</taxon>
        <taxon>Pseudomonadota</taxon>
        <taxon>Gammaproteobacteria</taxon>
        <taxon>Oceanospirillales</taxon>
        <taxon>Natronospirillaceae</taxon>
        <taxon>Natronospirillum</taxon>
    </lineage>
</organism>
<keyword evidence="9" id="KW-0548">Nucleotidyltransferase</keyword>
<dbReference type="InterPro" id="IPR029044">
    <property type="entry name" value="Nucleotide-diphossugar_trans"/>
</dbReference>
<evidence type="ECO:0000259" key="8">
    <source>
        <dbReference type="Pfam" id="PF12804"/>
    </source>
</evidence>
<dbReference type="PANTHER" id="PTHR19136">
    <property type="entry name" value="MOLYBDENUM COFACTOR GUANYLYLTRANSFERASE"/>
    <property type="match status" value="1"/>
</dbReference>
<dbReference type="GO" id="GO:0006777">
    <property type="term" value="P:Mo-molybdopterin cofactor biosynthetic process"/>
    <property type="evidence" value="ECO:0007669"/>
    <property type="project" value="UniProtKB-KW"/>
</dbReference>
<feature type="domain" description="MobA-like NTP transferase" evidence="8">
    <location>
        <begin position="57"/>
        <end position="188"/>
    </location>
</feature>
<keyword evidence="6" id="KW-0342">GTP-binding</keyword>
<dbReference type="Gene3D" id="3.90.550.10">
    <property type="entry name" value="Spore Coat Polysaccharide Biosynthesis Protein SpsA, Chain A"/>
    <property type="match status" value="1"/>
</dbReference>
<dbReference type="InterPro" id="IPR025877">
    <property type="entry name" value="MobA-like_NTP_Trfase"/>
</dbReference>
<comment type="caution">
    <text evidence="9">The sequence shown here is derived from an EMBL/GenBank/DDBJ whole genome shotgun (WGS) entry which is preliminary data.</text>
</comment>